<dbReference type="GO" id="GO:0043565">
    <property type="term" value="F:sequence-specific DNA binding"/>
    <property type="evidence" value="ECO:0007669"/>
    <property type="project" value="InterPro"/>
</dbReference>
<evidence type="ECO:0000256" key="1">
    <source>
        <dbReference type="ARBA" id="ARBA00023015"/>
    </source>
</evidence>
<name>A0A7Y0AWH2_9HYPH</name>
<dbReference type="InterPro" id="IPR018060">
    <property type="entry name" value="HTH_AraC"/>
</dbReference>
<dbReference type="PANTHER" id="PTHR46796">
    <property type="entry name" value="HTH-TYPE TRANSCRIPTIONAL ACTIVATOR RHAS-RELATED"/>
    <property type="match status" value="1"/>
</dbReference>
<evidence type="ECO:0000256" key="3">
    <source>
        <dbReference type="ARBA" id="ARBA00023163"/>
    </source>
</evidence>
<dbReference type="AlphaFoldDB" id="A0A7Y0AWH2"/>
<protein>
    <submittedName>
        <fullName evidence="6">AraC family transcriptional regulator</fullName>
    </submittedName>
</protein>
<dbReference type="Pfam" id="PF12833">
    <property type="entry name" value="HTH_18"/>
    <property type="match status" value="1"/>
</dbReference>
<accession>A0A7Y0AWH2</accession>
<evidence type="ECO:0000256" key="2">
    <source>
        <dbReference type="ARBA" id="ARBA00023125"/>
    </source>
</evidence>
<dbReference type="EMBL" id="JABBGK010000002">
    <property type="protein sequence ID" value="NML74754.1"/>
    <property type="molecule type" value="Genomic_DNA"/>
</dbReference>
<keyword evidence="3" id="KW-0804">Transcription</keyword>
<dbReference type="Pfam" id="PF12852">
    <property type="entry name" value="Cupin_6"/>
    <property type="match status" value="1"/>
</dbReference>
<gene>
    <name evidence="6" type="ORF">HHL25_11520</name>
</gene>
<evidence type="ECO:0000259" key="5">
    <source>
        <dbReference type="PROSITE" id="PS01124"/>
    </source>
</evidence>
<comment type="caution">
    <text evidence="6">The sequence shown here is derived from an EMBL/GenBank/DDBJ whole genome shotgun (WGS) entry which is preliminary data.</text>
</comment>
<dbReference type="Gene3D" id="1.10.10.60">
    <property type="entry name" value="Homeodomain-like"/>
    <property type="match status" value="2"/>
</dbReference>
<dbReference type="InterPro" id="IPR009057">
    <property type="entry name" value="Homeodomain-like_sf"/>
</dbReference>
<evidence type="ECO:0000313" key="7">
    <source>
        <dbReference type="Proteomes" id="UP000541470"/>
    </source>
</evidence>
<evidence type="ECO:0000256" key="4">
    <source>
        <dbReference type="SAM" id="MobiDB-lite"/>
    </source>
</evidence>
<keyword evidence="7" id="KW-1185">Reference proteome</keyword>
<dbReference type="RefSeq" id="WP_169592801.1">
    <property type="nucleotide sequence ID" value="NZ_JABBGK010000002.1"/>
</dbReference>
<keyword evidence="1" id="KW-0805">Transcription regulation</keyword>
<reference evidence="6 7" key="1">
    <citation type="submission" date="2020-04" db="EMBL/GenBank/DDBJ databases">
        <title>Rhizobium sp. S-51 isolated from soil.</title>
        <authorList>
            <person name="Dahal R.H."/>
        </authorList>
    </citation>
    <scope>NUCLEOTIDE SEQUENCE [LARGE SCALE GENOMIC DNA]</scope>
    <source>
        <strain evidence="6 7">S-51</strain>
    </source>
</reference>
<dbReference type="InterPro" id="IPR050204">
    <property type="entry name" value="AraC_XylS_family_regulators"/>
</dbReference>
<keyword evidence="2" id="KW-0238">DNA-binding</keyword>
<dbReference type="SMART" id="SM00342">
    <property type="entry name" value="HTH_ARAC"/>
    <property type="match status" value="1"/>
</dbReference>
<proteinExistence type="predicted"/>
<evidence type="ECO:0000313" key="6">
    <source>
        <dbReference type="EMBL" id="NML74754.1"/>
    </source>
</evidence>
<sequence length="313" mass="34321">MDPLSDVLSLLKPENHMSAGFDVAGPWSIAFPDQQKSIKCGAVVTGTCWLAVEGLAGAVRLEPGDGFLLPSGRPFRMASDLALEPTEAGAIFAPVRTGGIVTRNGGGGDFVVSSRFGLGGEHADVLLRMLPPIVRIPAEADRGALRWAVERMMQELKENRAGSHLMVQHLAHMMLVEALRLHLEDRTGSERGWLFALADRQIGTAMRAIHDGPAYRWTLKELAGLSGMSRTSFAERFREIVGETPIDYLIQWRMRLAADRLLRSGQQVSVVALALGYESESAFSTTFKRVMGSSPRHYVRERQDRQPEEATGA</sequence>
<dbReference type="PANTHER" id="PTHR46796:SF7">
    <property type="entry name" value="ARAC FAMILY TRANSCRIPTIONAL REGULATOR"/>
    <property type="match status" value="1"/>
</dbReference>
<dbReference type="InterPro" id="IPR032783">
    <property type="entry name" value="AraC_lig"/>
</dbReference>
<feature type="domain" description="HTH araC/xylS-type" evidence="5">
    <location>
        <begin position="203"/>
        <end position="301"/>
    </location>
</feature>
<dbReference type="PROSITE" id="PS00041">
    <property type="entry name" value="HTH_ARAC_FAMILY_1"/>
    <property type="match status" value="1"/>
</dbReference>
<dbReference type="GO" id="GO:0003700">
    <property type="term" value="F:DNA-binding transcription factor activity"/>
    <property type="evidence" value="ECO:0007669"/>
    <property type="project" value="InterPro"/>
</dbReference>
<dbReference type="InterPro" id="IPR018062">
    <property type="entry name" value="HTH_AraC-typ_CS"/>
</dbReference>
<dbReference type="PROSITE" id="PS01124">
    <property type="entry name" value="HTH_ARAC_FAMILY_2"/>
    <property type="match status" value="1"/>
</dbReference>
<dbReference type="SUPFAM" id="SSF46689">
    <property type="entry name" value="Homeodomain-like"/>
    <property type="match status" value="2"/>
</dbReference>
<feature type="region of interest" description="Disordered" evidence="4">
    <location>
        <begin position="294"/>
        <end position="313"/>
    </location>
</feature>
<organism evidence="6 7">
    <name type="scientific">Rhizobium terricola</name>
    <dbReference type="NCBI Taxonomy" id="2728849"/>
    <lineage>
        <taxon>Bacteria</taxon>
        <taxon>Pseudomonadati</taxon>
        <taxon>Pseudomonadota</taxon>
        <taxon>Alphaproteobacteria</taxon>
        <taxon>Hyphomicrobiales</taxon>
        <taxon>Rhizobiaceae</taxon>
        <taxon>Rhizobium/Agrobacterium group</taxon>
        <taxon>Rhizobium</taxon>
    </lineage>
</organism>
<dbReference type="Proteomes" id="UP000541470">
    <property type="component" value="Unassembled WGS sequence"/>
</dbReference>
<feature type="compositionally biased region" description="Basic and acidic residues" evidence="4">
    <location>
        <begin position="298"/>
        <end position="313"/>
    </location>
</feature>